<gene>
    <name evidence="2" type="ORF">M4L21_11440</name>
</gene>
<dbReference type="GO" id="GO:0016757">
    <property type="term" value="F:glycosyltransferase activity"/>
    <property type="evidence" value="ECO:0007669"/>
    <property type="project" value="InterPro"/>
</dbReference>
<feature type="domain" description="Glycosyl transferase family 1" evidence="1">
    <location>
        <begin position="204"/>
        <end position="362"/>
    </location>
</feature>
<evidence type="ECO:0000313" key="2">
    <source>
        <dbReference type="EMBL" id="MDG0859942.1"/>
    </source>
</evidence>
<accession>A0A9X4LAM0</accession>
<dbReference type="AlphaFoldDB" id="A0A9X4LAM0"/>
<dbReference type="CDD" id="cd03820">
    <property type="entry name" value="GT4_AmsD-like"/>
    <property type="match status" value="1"/>
</dbReference>
<name>A0A9X4LAM0_9STAP</name>
<comment type="caution">
    <text evidence="2">The sequence shown here is derived from an EMBL/GenBank/DDBJ whole genome shotgun (WGS) entry which is preliminary data.</text>
</comment>
<evidence type="ECO:0000259" key="1">
    <source>
        <dbReference type="Pfam" id="PF00534"/>
    </source>
</evidence>
<dbReference type="InterPro" id="IPR001296">
    <property type="entry name" value="Glyco_trans_1"/>
</dbReference>
<dbReference type="PANTHER" id="PTHR12526:SF627">
    <property type="entry name" value="D-RHAMNOSYLTRANSFERASE WBPZ"/>
    <property type="match status" value="1"/>
</dbReference>
<proteinExistence type="predicted"/>
<organism evidence="2 3">
    <name type="scientific">Staphylococcus equorum</name>
    <dbReference type="NCBI Taxonomy" id="246432"/>
    <lineage>
        <taxon>Bacteria</taxon>
        <taxon>Bacillati</taxon>
        <taxon>Bacillota</taxon>
        <taxon>Bacilli</taxon>
        <taxon>Bacillales</taxon>
        <taxon>Staphylococcaceae</taxon>
        <taxon>Staphylococcus</taxon>
    </lineage>
</organism>
<dbReference type="Gene3D" id="3.40.50.2000">
    <property type="entry name" value="Glycogen Phosphorylase B"/>
    <property type="match status" value="2"/>
</dbReference>
<dbReference type="Proteomes" id="UP001152302">
    <property type="component" value="Unassembled WGS sequence"/>
</dbReference>
<dbReference type="PANTHER" id="PTHR12526">
    <property type="entry name" value="GLYCOSYLTRANSFERASE"/>
    <property type="match status" value="1"/>
</dbReference>
<protein>
    <submittedName>
        <fullName evidence="2">Glycosyltransferase family 4 protein</fullName>
    </submittedName>
</protein>
<dbReference type="Pfam" id="PF00534">
    <property type="entry name" value="Glycos_transf_1"/>
    <property type="match status" value="1"/>
</dbReference>
<dbReference type="SUPFAM" id="SSF53756">
    <property type="entry name" value="UDP-Glycosyltransferase/glycogen phosphorylase"/>
    <property type="match status" value="1"/>
</dbReference>
<dbReference type="EMBL" id="JAMBPX010000007">
    <property type="protein sequence ID" value="MDG0859942.1"/>
    <property type="molecule type" value="Genomic_DNA"/>
</dbReference>
<sequence length="385" mass="43849">MKSITFFMHNIYAMGGTVKSISQLANTLAKKGHKVEIISIFKGDIKPYFELHDSIVIKPLTNYQLHPKNFKDLLFNRINKYTSVSKPKVLSKNEPGLNQFSRYIEKKMIKSIRKIDTDVLIGTRASFNILIAKYARNNIETIGMEHMNFEAHPEAFQQEIIDAYTYLDKVTTLTTVDKIKYQSYIQTPVYVVPNILNEPRLNTAKEKLITAAGRLEYEKGFDLLIDSINPIQHIVRKFGYKVHIFGEGQERDALQQLIDRYDLSDIVLLQGSTQQLNEKLAISEITVVPSRNEGFGMVILEAMNQSNIVVSFSGNAGPDSIIKNNVNGYLIDYTNVTELSNKLRRLINQEFKEEVLVENGFKTVAAYAPEAVYQQFSNMLNSQTS</sequence>
<reference evidence="2" key="1">
    <citation type="submission" date="2022-05" db="EMBL/GenBank/DDBJ databases">
        <title>Comparative genomics of Staphylococcus equorum isolates.</title>
        <authorList>
            <person name="Luelf R.H."/>
        </authorList>
    </citation>
    <scope>NUCLEOTIDE SEQUENCE</scope>
    <source>
        <strain evidence="2">TMW 2.2343</strain>
    </source>
</reference>
<evidence type="ECO:0000313" key="3">
    <source>
        <dbReference type="Proteomes" id="UP001152302"/>
    </source>
</evidence>
<dbReference type="RefSeq" id="WP_277581649.1">
    <property type="nucleotide sequence ID" value="NZ_JAMBPV010000006.1"/>
</dbReference>